<comment type="caution">
    <text evidence="1">The sequence shown here is derived from an EMBL/GenBank/DDBJ whole genome shotgun (WGS) entry which is preliminary data.</text>
</comment>
<protein>
    <submittedName>
        <fullName evidence="1">ComK regulator</fullName>
    </submittedName>
</protein>
<reference evidence="1" key="1">
    <citation type="journal article" date="2014" name="Genome Announc.">
        <title>Draft Genome Sequences of Three Alkaliphilic Bacillus Strains, Bacillus wakoensis JCM 9140T, Bacillus akibai JCM 9157T, and Bacillus hemicellulosilyticus JCM 9152T.</title>
        <authorList>
            <person name="Yuki M."/>
            <person name="Oshima K."/>
            <person name="Suda W."/>
            <person name="Oshida Y."/>
            <person name="Kitamura K."/>
            <person name="Iida T."/>
            <person name="Hattori M."/>
            <person name="Ohkuma M."/>
        </authorList>
    </citation>
    <scope>NUCLEOTIDE SEQUENCE [LARGE SCALE GENOMIC DNA]</scope>
    <source>
        <strain evidence="1">JCM 9140</strain>
    </source>
</reference>
<dbReference type="AlphaFoldDB" id="W4PXC1"/>
<dbReference type="PANTHER" id="PTHR38448:SF2">
    <property type="entry name" value="REGULATORY PROTEIN YLBF"/>
    <property type="match status" value="1"/>
</dbReference>
<organism evidence="1 2">
    <name type="scientific">Halalkalibacter wakoensis JCM 9140</name>
    <dbReference type="NCBI Taxonomy" id="1236970"/>
    <lineage>
        <taxon>Bacteria</taxon>
        <taxon>Bacillati</taxon>
        <taxon>Bacillota</taxon>
        <taxon>Bacilli</taxon>
        <taxon>Bacillales</taxon>
        <taxon>Bacillaceae</taxon>
        <taxon>Halalkalibacter</taxon>
    </lineage>
</organism>
<evidence type="ECO:0000313" key="2">
    <source>
        <dbReference type="Proteomes" id="UP000018890"/>
    </source>
</evidence>
<dbReference type="InterPro" id="IPR052767">
    <property type="entry name" value="Bact_com_dev_regulator"/>
</dbReference>
<dbReference type="EMBL" id="BAUT01000001">
    <property type="protein sequence ID" value="GAE24123.1"/>
    <property type="molecule type" value="Genomic_DNA"/>
</dbReference>
<gene>
    <name evidence="1" type="ORF">JCM9140_29</name>
</gene>
<dbReference type="Pfam" id="PF06133">
    <property type="entry name" value="Com_YlbF"/>
    <property type="match status" value="1"/>
</dbReference>
<dbReference type="Gene3D" id="1.20.1500.10">
    <property type="entry name" value="YheA/YmcA-like"/>
    <property type="match status" value="1"/>
</dbReference>
<dbReference type="OrthoDB" id="2157513at2"/>
<dbReference type="InterPro" id="IPR010368">
    <property type="entry name" value="Com_YlbF"/>
</dbReference>
<name>W4PXC1_9BACI</name>
<sequence length="146" mass="16354">MLATISTLELIDEASELGQAVIQSDIYQEYIIAKKEMQDDLDAQKRIAKFNQLKEQYEEVQRFGRYHPDYDKVSTNIRQAKREVDLTETVSLFKKAERDLESLLNEICEIIAKSVSQTIKVPTGNPFFDNMSCSGGCSSGGGCGCS</sequence>
<dbReference type="PANTHER" id="PTHR38448">
    <property type="entry name" value="REGULATORY PROTEIN YLBF-RELATED"/>
    <property type="match status" value="1"/>
</dbReference>
<dbReference type="SUPFAM" id="SSF158622">
    <property type="entry name" value="YheA/YmcA-like"/>
    <property type="match status" value="1"/>
</dbReference>
<proteinExistence type="predicted"/>
<dbReference type="InterPro" id="IPR023378">
    <property type="entry name" value="YheA/YmcA-like_dom_sf"/>
</dbReference>
<accession>W4PXC1</accession>
<evidence type="ECO:0000313" key="1">
    <source>
        <dbReference type="EMBL" id="GAE24123.1"/>
    </source>
</evidence>
<dbReference type="Proteomes" id="UP000018890">
    <property type="component" value="Unassembled WGS sequence"/>
</dbReference>
<dbReference type="STRING" id="1236970.JCM9140_29"/>
<keyword evidence="2" id="KW-1185">Reference proteome</keyword>
<dbReference type="RefSeq" id="WP_034740685.1">
    <property type="nucleotide sequence ID" value="NZ_BAUT01000001.1"/>
</dbReference>